<comment type="similarity">
    <text evidence="2">Belongs to the DtxR/MntR family.</text>
</comment>
<dbReference type="FunFam" id="1.10.60.10:FF:000004">
    <property type="entry name" value="DtxR family transcriptional regulator"/>
    <property type="match status" value="1"/>
</dbReference>
<dbReference type="GO" id="GO:0003677">
    <property type="term" value="F:DNA binding"/>
    <property type="evidence" value="ECO:0007669"/>
    <property type="project" value="UniProtKB-KW"/>
</dbReference>
<dbReference type="InterPro" id="IPR001367">
    <property type="entry name" value="Fe_dep_repressor"/>
</dbReference>
<dbReference type="RefSeq" id="WP_007576312.1">
    <property type="nucleotide sequence ID" value="NZ_AGUD01000226.1"/>
</dbReference>
<evidence type="ECO:0000256" key="1">
    <source>
        <dbReference type="ARBA" id="ARBA00004496"/>
    </source>
</evidence>
<keyword evidence="4" id="KW-0963">Cytoplasm</keyword>
<keyword evidence="15" id="KW-1185">Reference proteome</keyword>
<dbReference type="InterPro" id="IPR036388">
    <property type="entry name" value="WH-like_DNA-bd_sf"/>
</dbReference>
<dbReference type="InterPro" id="IPR007167">
    <property type="entry name" value="Fe-transptr_FeoA-like"/>
</dbReference>
<dbReference type="Pfam" id="PF04023">
    <property type="entry name" value="FeoA"/>
    <property type="match status" value="1"/>
</dbReference>
<evidence type="ECO:0000256" key="12">
    <source>
        <dbReference type="ARBA" id="ARBA00032593"/>
    </source>
</evidence>
<dbReference type="Proteomes" id="UP000005143">
    <property type="component" value="Unassembled WGS sequence"/>
</dbReference>
<dbReference type="SUPFAM" id="SSF50037">
    <property type="entry name" value="C-terminal domain of transcriptional repressors"/>
    <property type="match status" value="1"/>
</dbReference>
<evidence type="ECO:0000256" key="6">
    <source>
        <dbReference type="ARBA" id="ARBA00023004"/>
    </source>
</evidence>
<dbReference type="GO" id="GO:0046983">
    <property type="term" value="F:protein dimerization activity"/>
    <property type="evidence" value="ECO:0007669"/>
    <property type="project" value="InterPro"/>
</dbReference>
<dbReference type="InterPro" id="IPR050536">
    <property type="entry name" value="DtxR_MntR_Metal-Reg"/>
</dbReference>
<evidence type="ECO:0000256" key="4">
    <source>
        <dbReference type="ARBA" id="ARBA00022490"/>
    </source>
</evidence>
<evidence type="ECO:0000259" key="13">
    <source>
        <dbReference type="PROSITE" id="PS50944"/>
    </source>
</evidence>
<dbReference type="PANTHER" id="PTHR33238">
    <property type="entry name" value="IRON (METAL) DEPENDENT REPRESSOR, DTXR FAMILY"/>
    <property type="match status" value="1"/>
</dbReference>
<evidence type="ECO:0000256" key="8">
    <source>
        <dbReference type="ARBA" id="ARBA00023125"/>
    </source>
</evidence>
<dbReference type="Gene3D" id="1.10.60.10">
    <property type="entry name" value="Iron dependent repressor, metal binding and dimerisation domain"/>
    <property type="match status" value="1"/>
</dbReference>
<dbReference type="PROSITE" id="PS50944">
    <property type="entry name" value="HTH_DTXR"/>
    <property type="match status" value="1"/>
</dbReference>
<organism evidence="14 15">
    <name type="scientific">Patulibacter medicamentivorans</name>
    <dbReference type="NCBI Taxonomy" id="1097667"/>
    <lineage>
        <taxon>Bacteria</taxon>
        <taxon>Bacillati</taxon>
        <taxon>Actinomycetota</taxon>
        <taxon>Thermoleophilia</taxon>
        <taxon>Solirubrobacterales</taxon>
        <taxon>Patulibacteraceae</taxon>
        <taxon>Patulibacter</taxon>
    </lineage>
</organism>
<proteinExistence type="inferred from homology"/>
<evidence type="ECO:0000256" key="11">
    <source>
        <dbReference type="ARBA" id="ARBA00023211"/>
    </source>
</evidence>
<dbReference type="InterPro" id="IPR038157">
    <property type="entry name" value="FeoA_core_dom"/>
</dbReference>
<evidence type="ECO:0000313" key="15">
    <source>
        <dbReference type="Proteomes" id="UP000005143"/>
    </source>
</evidence>
<keyword evidence="11" id="KW-0464">Manganese</keyword>
<dbReference type="PANTHER" id="PTHR33238:SF11">
    <property type="entry name" value="TRANSCRIPTIONAL REGULATOR MNTR"/>
    <property type="match status" value="1"/>
</dbReference>
<dbReference type="Gene3D" id="1.10.10.10">
    <property type="entry name" value="Winged helix-like DNA-binding domain superfamily/Winged helix DNA-binding domain"/>
    <property type="match status" value="1"/>
</dbReference>
<accession>H0E7K6</accession>
<protein>
    <recommendedName>
        <fullName evidence="12">Manganese transport regulator</fullName>
    </recommendedName>
</protein>
<dbReference type="Pfam" id="PF02742">
    <property type="entry name" value="Fe_dep_repr_C"/>
    <property type="match status" value="1"/>
</dbReference>
<comment type="caution">
    <text evidence="14">The sequence shown here is derived from an EMBL/GenBank/DDBJ whole genome shotgun (WGS) entry which is preliminary data.</text>
</comment>
<keyword evidence="5" id="KW-0678">Repressor</keyword>
<dbReference type="GO" id="GO:0005737">
    <property type="term" value="C:cytoplasm"/>
    <property type="evidence" value="ECO:0007669"/>
    <property type="project" value="UniProtKB-SubCell"/>
</dbReference>
<dbReference type="SUPFAM" id="SSF47979">
    <property type="entry name" value="Iron-dependent repressor protein, dimerization domain"/>
    <property type="match status" value="1"/>
</dbReference>
<name>H0E7K6_9ACTN</name>
<evidence type="ECO:0000256" key="3">
    <source>
        <dbReference type="ARBA" id="ARBA00011738"/>
    </source>
</evidence>
<keyword evidence="10" id="KW-0804">Transcription</keyword>
<gene>
    <name evidence="14" type="ORF">PAI11_28080</name>
</gene>
<evidence type="ECO:0000256" key="9">
    <source>
        <dbReference type="ARBA" id="ARBA00023159"/>
    </source>
</evidence>
<dbReference type="OrthoDB" id="9791355at2"/>
<sequence>MEPDPYSPADRPAATPASTAVEDYLKAVFALETRLEGPVPTTALAERLGITPGSVSAMLRRLAELGLLAHEPYRGVQLTEEGRRVALRTLRNHRLLELFLVEVLDVPWDRVHDEAERLEHAISDELAERIAAKLGHPAFDPHGDPIPDEQLELAEQATSSLIDVEVGDRVRFVRVSDSDPSMLRHLASRGITPGVTLTLTDRQPFGGPLTVRLGEDAHPLGPQLAAAMRVTR</sequence>
<keyword evidence="8" id="KW-0238">DNA-binding</keyword>
<dbReference type="InterPro" id="IPR022687">
    <property type="entry name" value="HTH_DTXR"/>
</dbReference>
<evidence type="ECO:0000256" key="7">
    <source>
        <dbReference type="ARBA" id="ARBA00023015"/>
    </source>
</evidence>
<dbReference type="InterPro" id="IPR036390">
    <property type="entry name" value="WH_DNA-bd_sf"/>
</dbReference>
<keyword evidence="6" id="KW-0408">Iron</keyword>
<dbReference type="GO" id="GO:0003700">
    <property type="term" value="F:DNA-binding transcription factor activity"/>
    <property type="evidence" value="ECO:0007669"/>
    <property type="project" value="InterPro"/>
</dbReference>
<dbReference type="PATRIC" id="fig|1097667.3.peg.2786"/>
<dbReference type="InterPro" id="IPR008988">
    <property type="entry name" value="Transcriptional_repressor_C"/>
</dbReference>
<dbReference type="Pfam" id="PF01325">
    <property type="entry name" value="Fe_dep_repress"/>
    <property type="match status" value="1"/>
</dbReference>
<evidence type="ECO:0000256" key="10">
    <source>
        <dbReference type="ARBA" id="ARBA00023163"/>
    </source>
</evidence>
<dbReference type="SMART" id="SM00899">
    <property type="entry name" value="FeoA"/>
    <property type="match status" value="1"/>
</dbReference>
<dbReference type="Gene3D" id="2.30.30.90">
    <property type="match status" value="1"/>
</dbReference>
<evidence type="ECO:0000313" key="14">
    <source>
        <dbReference type="EMBL" id="EHN10341.1"/>
    </source>
</evidence>
<dbReference type="AlphaFoldDB" id="H0E7K6"/>
<evidence type="ECO:0000256" key="2">
    <source>
        <dbReference type="ARBA" id="ARBA00007871"/>
    </source>
</evidence>
<dbReference type="GO" id="GO:0046914">
    <property type="term" value="F:transition metal ion binding"/>
    <property type="evidence" value="ECO:0007669"/>
    <property type="project" value="InterPro"/>
</dbReference>
<dbReference type="InterPro" id="IPR022689">
    <property type="entry name" value="Iron_dep_repressor"/>
</dbReference>
<evidence type="ECO:0000256" key="5">
    <source>
        <dbReference type="ARBA" id="ARBA00022491"/>
    </source>
</evidence>
<keyword evidence="9" id="KW-0010">Activator</keyword>
<dbReference type="SUPFAM" id="SSF46785">
    <property type="entry name" value="Winged helix' DNA-binding domain"/>
    <property type="match status" value="1"/>
</dbReference>
<comment type="subunit">
    <text evidence="3">Homodimer.</text>
</comment>
<dbReference type="SMART" id="SM00529">
    <property type="entry name" value="HTH_DTXR"/>
    <property type="match status" value="1"/>
</dbReference>
<reference evidence="14 15" key="1">
    <citation type="journal article" date="2013" name="Biodegradation">
        <title>Quantitative proteomic analysis of ibuprofen-degrading Patulibacter sp. strain I11.</title>
        <authorList>
            <person name="Almeida B."/>
            <person name="Kjeldal H."/>
            <person name="Lolas I."/>
            <person name="Knudsen A.D."/>
            <person name="Carvalho G."/>
            <person name="Nielsen K.L."/>
            <person name="Barreto Crespo M.T."/>
            <person name="Stensballe A."/>
            <person name="Nielsen J.L."/>
        </authorList>
    </citation>
    <scope>NUCLEOTIDE SEQUENCE [LARGE SCALE GENOMIC DNA]</scope>
    <source>
        <strain evidence="14 15">I11</strain>
    </source>
</reference>
<dbReference type="EMBL" id="AGUD01000226">
    <property type="protein sequence ID" value="EHN10341.1"/>
    <property type="molecule type" value="Genomic_DNA"/>
</dbReference>
<comment type="subcellular location">
    <subcellularLocation>
        <location evidence="1">Cytoplasm</location>
    </subcellularLocation>
</comment>
<feature type="domain" description="HTH dtxR-type" evidence="13">
    <location>
        <begin position="17"/>
        <end position="79"/>
    </location>
</feature>
<dbReference type="InterPro" id="IPR036421">
    <property type="entry name" value="Fe_dep_repressor_sf"/>
</dbReference>
<keyword evidence="7" id="KW-0805">Transcription regulation</keyword>